<dbReference type="RefSeq" id="WP_170036226.1">
    <property type="nucleotide sequence ID" value="NZ_JABDTL010000002.1"/>
</dbReference>
<dbReference type="EMBL" id="JACHIA010000003">
    <property type="protein sequence ID" value="MBB6069689.1"/>
    <property type="molecule type" value="Genomic_DNA"/>
</dbReference>
<name>A0A841GT64_9BACT</name>
<protein>
    <submittedName>
        <fullName evidence="1">Uncharacterized protein</fullName>
    </submittedName>
</protein>
<evidence type="ECO:0000313" key="2">
    <source>
        <dbReference type="Proteomes" id="UP000582837"/>
    </source>
</evidence>
<dbReference type="Proteomes" id="UP000582837">
    <property type="component" value="Unassembled WGS sequence"/>
</dbReference>
<gene>
    <name evidence="1" type="ORF">HNQ61_001306</name>
</gene>
<dbReference type="AlphaFoldDB" id="A0A841GT64"/>
<comment type="caution">
    <text evidence="1">The sequence shown here is derived from an EMBL/GenBank/DDBJ whole genome shotgun (WGS) entry which is preliminary data.</text>
</comment>
<evidence type="ECO:0000313" key="1">
    <source>
        <dbReference type="EMBL" id="MBB6069689.1"/>
    </source>
</evidence>
<organism evidence="1 2">
    <name type="scientific">Longimicrobium terrae</name>
    <dbReference type="NCBI Taxonomy" id="1639882"/>
    <lineage>
        <taxon>Bacteria</taxon>
        <taxon>Pseudomonadati</taxon>
        <taxon>Gemmatimonadota</taxon>
        <taxon>Longimicrobiia</taxon>
        <taxon>Longimicrobiales</taxon>
        <taxon>Longimicrobiaceae</taxon>
        <taxon>Longimicrobium</taxon>
    </lineage>
</organism>
<sequence>MSLLAVDLGLRTGLALFGADGRLIWYRSQNFGSAPRLRRGVHGLLHTLPELRWLVMEGGGPLADIWEKEADRRGLQVRRIGADVWRRELLWDREQRSGAAAKANADPLARRVIDWSGAARPTSLRHDAAEAILVGLWGVLHTGILPALPPELRR</sequence>
<proteinExistence type="predicted"/>
<keyword evidence="2" id="KW-1185">Reference proteome</keyword>
<reference evidence="1 2" key="1">
    <citation type="submission" date="2020-08" db="EMBL/GenBank/DDBJ databases">
        <title>Genomic Encyclopedia of Type Strains, Phase IV (KMG-IV): sequencing the most valuable type-strain genomes for metagenomic binning, comparative biology and taxonomic classification.</title>
        <authorList>
            <person name="Goeker M."/>
        </authorList>
    </citation>
    <scope>NUCLEOTIDE SEQUENCE [LARGE SCALE GENOMIC DNA]</scope>
    <source>
        <strain evidence="1 2">DSM 29007</strain>
    </source>
</reference>
<accession>A0A841GT64</accession>